<dbReference type="Proteomes" id="UP000266841">
    <property type="component" value="Unassembled WGS sequence"/>
</dbReference>
<name>K0R5G2_THAOC</name>
<keyword evidence="3" id="KW-1185">Reference proteome</keyword>
<gene>
    <name evidence="2" type="ORF">THAOC_37762</name>
</gene>
<dbReference type="Pfam" id="PF08238">
    <property type="entry name" value="Sel1"/>
    <property type="match status" value="2"/>
</dbReference>
<dbReference type="SMART" id="SM00671">
    <property type="entry name" value="SEL1"/>
    <property type="match status" value="3"/>
</dbReference>
<dbReference type="EMBL" id="AGNL01050672">
    <property type="protein sequence ID" value="EJK43761.1"/>
    <property type="molecule type" value="Genomic_DNA"/>
</dbReference>
<feature type="compositionally biased region" description="Low complexity" evidence="1">
    <location>
        <begin position="214"/>
        <end position="224"/>
    </location>
</feature>
<dbReference type="AlphaFoldDB" id="K0R5G2"/>
<feature type="compositionally biased region" description="Low complexity" evidence="1">
    <location>
        <begin position="314"/>
        <end position="329"/>
    </location>
</feature>
<evidence type="ECO:0000313" key="3">
    <source>
        <dbReference type="Proteomes" id="UP000266841"/>
    </source>
</evidence>
<sequence length="340" mass="36414">MNGCPFCRTPIPDNDADSLAMVHARVGKKDPEGINFLGEQYFFGQLGLQKDTRKAVELWTEAAKLGSVEALFQLGSVQEDETKAAEFYEKAAMQGWVNARHNIGCYEAKKGNYDRAVRHFMISAKMGRDFNRVCHYLNGATVHPTAHAAVAVPFPRTGAPAPARVGPGPQGPPEQSPAFVSRAGHWSPPLVRSRDVPVGGDRVHTAAGRGTGRAGTARSAAGRTLHSGRRRWRCVAEGTNHRTSTAPSLDRQGGSPWHAGASIVRSLDLLLSTERSLTEVRLCNRAIAQSSLDGDRTTLEAFSPRATCPIPGAQQVSVTSSPSLLPSTSGASRCPVASDR</sequence>
<evidence type="ECO:0008006" key="4">
    <source>
        <dbReference type="Google" id="ProtNLM"/>
    </source>
</evidence>
<protein>
    <recommendedName>
        <fullName evidence="4">Sel1 repeat family protein</fullName>
    </recommendedName>
</protein>
<evidence type="ECO:0000313" key="2">
    <source>
        <dbReference type="EMBL" id="EJK43761.1"/>
    </source>
</evidence>
<feature type="region of interest" description="Disordered" evidence="1">
    <location>
        <begin position="159"/>
        <end position="229"/>
    </location>
</feature>
<feature type="region of interest" description="Disordered" evidence="1">
    <location>
        <begin position="237"/>
        <end position="256"/>
    </location>
</feature>
<feature type="region of interest" description="Disordered" evidence="1">
    <location>
        <begin position="305"/>
        <end position="340"/>
    </location>
</feature>
<dbReference type="InterPro" id="IPR006597">
    <property type="entry name" value="Sel1-like"/>
</dbReference>
<dbReference type="InterPro" id="IPR011990">
    <property type="entry name" value="TPR-like_helical_dom_sf"/>
</dbReference>
<proteinExistence type="predicted"/>
<feature type="non-terminal residue" evidence="2">
    <location>
        <position position="340"/>
    </location>
</feature>
<dbReference type="Gene3D" id="1.25.40.10">
    <property type="entry name" value="Tetratricopeptide repeat domain"/>
    <property type="match status" value="1"/>
</dbReference>
<organism evidence="2 3">
    <name type="scientific">Thalassiosira oceanica</name>
    <name type="common">Marine diatom</name>
    <dbReference type="NCBI Taxonomy" id="159749"/>
    <lineage>
        <taxon>Eukaryota</taxon>
        <taxon>Sar</taxon>
        <taxon>Stramenopiles</taxon>
        <taxon>Ochrophyta</taxon>
        <taxon>Bacillariophyta</taxon>
        <taxon>Coscinodiscophyceae</taxon>
        <taxon>Thalassiosirophycidae</taxon>
        <taxon>Thalassiosirales</taxon>
        <taxon>Thalassiosiraceae</taxon>
        <taxon>Thalassiosira</taxon>
    </lineage>
</organism>
<comment type="caution">
    <text evidence="2">The sequence shown here is derived from an EMBL/GenBank/DDBJ whole genome shotgun (WGS) entry which is preliminary data.</text>
</comment>
<dbReference type="SUPFAM" id="SSF81901">
    <property type="entry name" value="HCP-like"/>
    <property type="match status" value="1"/>
</dbReference>
<reference evidence="2 3" key="1">
    <citation type="journal article" date="2012" name="Genome Biol.">
        <title>Genome and low-iron response of an oceanic diatom adapted to chronic iron limitation.</title>
        <authorList>
            <person name="Lommer M."/>
            <person name="Specht M."/>
            <person name="Roy A.S."/>
            <person name="Kraemer L."/>
            <person name="Andreson R."/>
            <person name="Gutowska M.A."/>
            <person name="Wolf J."/>
            <person name="Bergner S.V."/>
            <person name="Schilhabel M.B."/>
            <person name="Klostermeier U.C."/>
            <person name="Beiko R.G."/>
            <person name="Rosenstiel P."/>
            <person name="Hippler M."/>
            <person name="Laroche J."/>
        </authorList>
    </citation>
    <scope>NUCLEOTIDE SEQUENCE [LARGE SCALE GENOMIC DNA]</scope>
    <source>
        <strain evidence="2 3">CCMP1005</strain>
    </source>
</reference>
<accession>K0R5G2</accession>
<evidence type="ECO:0000256" key="1">
    <source>
        <dbReference type="SAM" id="MobiDB-lite"/>
    </source>
</evidence>